<organism evidence="2 3">
    <name type="scientific">Plectonema cf. radiosum LEGE 06105</name>
    <dbReference type="NCBI Taxonomy" id="945769"/>
    <lineage>
        <taxon>Bacteria</taxon>
        <taxon>Bacillati</taxon>
        <taxon>Cyanobacteriota</taxon>
        <taxon>Cyanophyceae</taxon>
        <taxon>Oscillatoriophycideae</taxon>
        <taxon>Oscillatoriales</taxon>
        <taxon>Microcoleaceae</taxon>
        <taxon>Plectonema</taxon>
    </lineage>
</organism>
<dbReference type="EMBL" id="JADEWL010000038">
    <property type="protein sequence ID" value="MBE9213651.1"/>
    <property type="molecule type" value="Genomic_DNA"/>
</dbReference>
<evidence type="ECO:0000313" key="2">
    <source>
        <dbReference type="EMBL" id="MBE9213651.1"/>
    </source>
</evidence>
<protein>
    <submittedName>
        <fullName evidence="2">Uncharacterized protein</fullName>
    </submittedName>
</protein>
<dbReference type="AlphaFoldDB" id="A0A8J7F0F6"/>
<sequence>MSSPRITLKGATQEACNRILNQTPIETYTELFKLLLMRYEREFIEATNGYLRQSPVTSHPDGVALQLNKVIDKPLIKPDQLHPDKVVAQPSMGAEEQVKPQSDRRVQVDPQRSLSAKQMLMDFDD</sequence>
<reference evidence="2" key="1">
    <citation type="submission" date="2020-10" db="EMBL/GenBank/DDBJ databases">
        <authorList>
            <person name="Castelo-Branco R."/>
            <person name="Eusebio N."/>
            <person name="Adriana R."/>
            <person name="Vieira A."/>
            <person name="Brugerolle De Fraissinette N."/>
            <person name="Rezende De Castro R."/>
            <person name="Schneider M.P."/>
            <person name="Vasconcelos V."/>
            <person name="Leao P.N."/>
        </authorList>
    </citation>
    <scope>NUCLEOTIDE SEQUENCE</scope>
    <source>
        <strain evidence="2">LEGE 06105</strain>
    </source>
</reference>
<evidence type="ECO:0000313" key="3">
    <source>
        <dbReference type="Proteomes" id="UP000620559"/>
    </source>
</evidence>
<comment type="caution">
    <text evidence="2">The sequence shown here is derived from an EMBL/GenBank/DDBJ whole genome shotgun (WGS) entry which is preliminary data.</text>
</comment>
<dbReference type="RefSeq" id="WP_193920755.1">
    <property type="nucleotide sequence ID" value="NZ_JADEWL010000038.1"/>
</dbReference>
<feature type="compositionally biased region" description="Basic and acidic residues" evidence="1">
    <location>
        <begin position="96"/>
        <end position="107"/>
    </location>
</feature>
<keyword evidence="3" id="KW-1185">Reference proteome</keyword>
<dbReference type="Proteomes" id="UP000620559">
    <property type="component" value="Unassembled WGS sequence"/>
</dbReference>
<feature type="region of interest" description="Disordered" evidence="1">
    <location>
        <begin position="90"/>
        <end position="125"/>
    </location>
</feature>
<name>A0A8J7F0F6_9CYAN</name>
<evidence type="ECO:0000256" key="1">
    <source>
        <dbReference type="SAM" id="MobiDB-lite"/>
    </source>
</evidence>
<gene>
    <name evidence="2" type="ORF">IQ247_13415</name>
</gene>
<proteinExistence type="predicted"/>
<accession>A0A8J7F0F6</accession>